<dbReference type="InterPro" id="IPR050490">
    <property type="entry name" value="Bact_solute-bd_prot1"/>
</dbReference>
<dbReference type="InterPro" id="IPR006059">
    <property type="entry name" value="SBP"/>
</dbReference>
<dbReference type="SUPFAM" id="SSF53850">
    <property type="entry name" value="Periplasmic binding protein-like II"/>
    <property type="match status" value="1"/>
</dbReference>
<feature type="signal peptide" evidence="9">
    <location>
        <begin position="1"/>
        <end position="22"/>
    </location>
</feature>
<organism evidence="10 11">
    <name type="scientific">Rhizobium paknamense</name>
    <dbReference type="NCBI Taxonomy" id="1206817"/>
    <lineage>
        <taxon>Bacteria</taxon>
        <taxon>Pseudomonadati</taxon>
        <taxon>Pseudomonadota</taxon>
        <taxon>Alphaproteobacteria</taxon>
        <taxon>Hyphomicrobiales</taxon>
        <taxon>Rhizobiaceae</taxon>
        <taxon>Rhizobium/Agrobacterium group</taxon>
        <taxon>Rhizobium</taxon>
    </lineage>
</organism>
<dbReference type="Proteomes" id="UP001235269">
    <property type="component" value="Unassembled WGS sequence"/>
</dbReference>
<keyword evidence="11" id="KW-1185">Reference proteome</keyword>
<keyword evidence="6 9" id="KW-0732">Signal</keyword>
<dbReference type="PANTHER" id="PTHR43649:SF31">
    <property type="entry name" value="SN-GLYCEROL-3-PHOSPHATE-BINDING PERIPLASMIC PROTEIN UGPB"/>
    <property type="match status" value="1"/>
</dbReference>
<evidence type="ECO:0000313" key="10">
    <source>
        <dbReference type="EMBL" id="MDQ0454321.1"/>
    </source>
</evidence>
<accession>A0ABU0I7W7</accession>
<evidence type="ECO:0000256" key="7">
    <source>
        <dbReference type="ARBA" id="ARBA00022764"/>
    </source>
</evidence>
<keyword evidence="5" id="KW-0813">Transport</keyword>
<proteinExistence type="inferred from homology"/>
<comment type="function">
    <text evidence="8">Part of the ABC transporter complex UgpBAEC involved in sn-glycerol-3-phosphate (G3P) import. Binds G3P.</text>
</comment>
<dbReference type="PANTHER" id="PTHR43649">
    <property type="entry name" value="ARABINOSE-BINDING PROTEIN-RELATED"/>
    <property type="match status" value="1"/>
</dbReference>
<evidence type="ECO:0000256" key="2">
    <source>
        <dbReference type="ARBA" id="ARBA00008520"/>
    </source>
</evidence>
<gene>
    <name evidence="10" type="ORF">QO005_000636</name>
</gene>
<dbReference type="RefSeq" id="WP_307156499.1">
    <property type="nucleotide sequence ID" value="NZ_JAUSWH010000001.1"/>
</dbReference>
<dbReference type="Pfam" id="PF13416">
    <property type="entry name" value="SBP_bac_8"/>
    <property type="match status" value="1"/>
</dbReference>
<evidence type="ECO:0000313" key="11">
    <source>
        <dbReference type="Proteomes" id="UP001235269"/>
    </source>
</evidence>
<reference evidence="10 11" key="1">
    <citation type="submission" date="2023-07" db="EMBL/GenBank/DDBJ databases">
        <title>Genomic Encyclopedia of Type Strains, Phase IV (KMG-IV): sequencing the most valuable type-strain genomes for metagenomic binning, comparative biology and taxonomic classification.</title>
        <authorList>
            <person name="Goeker M."/>
        </authorList>
    </citation>
    <scope>NUCLEOTIDE SEQUENCE [LARGE SCALE GENOMIC DNA]</scope>
    <source>
        <strain evidence="10 11">DSM 100301</strain>
    </source>
</reference>
<evidence type="ECO:0000256" key="4">
    <source>
        <dbReference type="ARBA" id="ARBA00017470"/>
    </source>
</evidence>
<dbReference type="EMBL" id="JAUSWH010000001">
    <property type="protein sequence ID" value="MDQ0454321.1"/>
    <property type="molecule type" value="Genomic_DNA"/>
</dbReference>
<protein>
    <recommendedName>
        <fullName evidence="4">sn-glycerol-3-phosphate-binding periplasmic protein UgpB</fullName>
    </recommendedName>
</protein>
<evidence type="ECO:0000256" key="1">
    <source>
        <dbReference type="ARBA" id="ARBA00004418"/>
    </source>
</evidence>
<evidence type="ECO:0000256" key="5">
    <source>
        <dbReference type="ARBA" id="ARBA00022448"/>
    </source>
</evidence>
<name>A0ABU0I7W7_9HYPH</name>
<comment type="subunit">
    <text evidence="3">The complex is composed of two ATP-binding proteins (UgpC), two transmembrane proteins (UgpA and UgpE) and a solute-binding protein (UgpB).</text>
</comment>
<comment type="similarity">
    <text evidence="2">Belongs to the bacterial solute-binding protein 1 family.</text>
</comment>
<comment type="subcellular location">
    <subcellularLocation>
        <location evidence="1">Periplasm</location>
    </subcellularLocation>
</comment>
<evidence type="ECO:0000256" key="9">
    <source>
        <dbReference type="SAM" id="SignalP"/>
    </source>
</evidence>
<evidence type="ECO:0000256" key="3">
    <source>
        <dbReference type="ARBA" id="ARBA00011557"/>
    </source>
</evidence>
<evidence type="ECO:0000256" key="6">
    <source>
        <dbReference type="ARBA" id="ARBA00022729"/>
    </source>
</evidence>
<comment type="caution">
    <text evidence="10">The sequence shown here is derived from an EMBL/GenBank/DDBJ whole genome shotgun (WGS) entry which is preliminary data.</text>
</comment>
<keyword evidence="7" id="KW-0574">Periplasm</keyword>
<sequence length="434" mass="46881">MMLKFLFASALSLASAASVAKAADIEFWYGNTGLGEEAIQNACSAFNAAQSRDRVTCVGQGSYEVAMQKAIAAYRAKKNPVLMQFFDAGTLDLMLSGAVEPVSEALPQVKWDDYLPGARSYYQTAKGALLSQPYNGSTLILYGNRELLARAGISALPATYEELVADARKLKAAGIACPFATDGLSWRVLEQFSARHGEPIATRHNGYDGLDATYTFNTGLAATHLQNLKSWRDEGLLRLEQDTKTGKFDAAFNAGECAMVENSTGGYGAAYKALGDKVMIGLAPMYQGKTRHNTLIGGASIWIMKGHGPAEIEAAKAFLDFLRRDDQQIAFAGKTGYLLMTGSALTALKISGKAATPEFAVADLGVSSLAEPGNDDSRGIRLGFFVQFRDIFLKETQKAFNGEKPMQQALDDSARQGNELLRRFEKTYRGAAMQ</sequence>
<feature type="chain" id="PRO_5045765884" description="sn-glycerol-3-phosphate-binding periplasmic protein UgpB" evidence="9">
    <location>
        <begin position="23"/>
        <end position="434"/>
    </location>
</feature>
<dbReference type="Gene3D" id="3.40.190.10">
    <property type="entry name" value="Periplasmic binding protein-like II"/>
    <property type="match status" value="2"/>
</dbReference>
<evidence type="ECO:0000256" key="8">
    <source>
        <dbReference type="ARBA" id="ARBA00034473"/>
    </source>
</evidence>